<organism evidence="1 2">
    <name type="scientific">Flavobacterium caeni</name>
    <dbReference type="NCBI Taxonomy" id="490189"/>
    <lineage>
        <taxon>Bacteria</taxon>
        <taxon>Pseudomonadati</taxon>
        <taxon>Bacteroidota</taxon>
        <taxon>Flavobacteriia</taxon>
        <taxon>Flavobacteriales</taxon>
        <taxon>Flavobacteriaceae</taxon>
        <taxon>Flavobacterium</taxon>
    </lineage>
</organism>
<evidence type="ECO:0000313" key="1">
    <source>
        <dbReference type="EMBL" id="SCY98009.1"/>
    </source>
</evidence>
<proteinExistence type="predicted"/>
<gene>
    <name evidence="1" type="ORF">SAMN02927903_03221</name>
</gene>
<protein>
    <recommendedName>
        <fullName evidence="3">DUF2971 domain-containing protein</fullName>
    </recommendedName>
</protein>
<sequence>MLVYKYRGGNFERDLLSLENNYYWASNFDQLNDATENAVGHDLFLEQLAFINSILRNGDNESKNIVESSLKNLLSHNKRMGIYSLSKTYLNELLWAHYGNSHKGFCIEYNKEELLKSLEYENPFPFKIKYKKIPPEIDILDMLPNKNNIIRKIAGVKSKRWKYEKEFRIVHDDYGNQFYNYNAVKSIYFGLRMIQEEKTELINRLKGRGIKYFQIERLDKTYNFTAKEIIDHNGDEKTYLTQIPNSITKHKPIKFEITKQKFFKLNLLGEIEIRLESIINNDEIFWLANTVKNIIFQTATRIFISYYIEGQKDDFIPWATSNFADNKFEIKINDYHDL</sequence>
<dbReference type="Pfam" id="PF11185">
    <property type="entry name" value="DUF2971"/>
    <property type="match status" value="1"/>
</dbReference>
<evidence type="ECO:0000313" key="2">
    <source>
        <dbReference type="Proteomes" id="UP000199354"/>
    </source>
</evidence>
<accession>A0A1G5KDF3</accession>
<dbReference type="AlphaFoldDB" id="A0A1G5KDF3"/>
<evidence type="ECO:0008006" key="3">
    <source>
        <dbReference type="Google" id="ProtNLM"/>
    </source>
</evidence>
<reference evidence="1 2" key="1">
    <citation type="submission" date="2016-10" db="EMBL/GenBank/DDBJ databases">
        <authorList>
            <person name="de Groot N.N."/>
        </authorList>
    </citation>
    <scope>NUCLEOTIDE SEQUENCE [LARGE SCALE GENOMIC DNA]</scope>
    <source>
        <strain evidence="1 2">CGMCC 1.7031</strain>
    </source>
</reference>
<dbReference type="InterPro" id="IPR021352">
    <property type="entry name" value="DUF2971"/>
</dbReference>
<dbReference type="RefSeq" id="WP_091146942.1">
    <property type="nucleotide sequence ID" value="NZ_FMVF01000027.1"/>
</dbReference>
<dbReference type="EMBL" id="FMVF01000027">
    <property type="protein sequence ID" value="SCY98009.1"/>
    <property type="molecule type" value="Genomic_DNA"/>
</dbReference>
<keyword evidence="2" id="KW-1185">Reference proteome</keyword>
<name>A0A1G5KDF3_9FLAO</name>
<dbReference type="OrthoDB" id="190848at2"/>
<dbReference type="STRING" id="490189.SAMN02927903_03221"/>
<dbReference type="Proteomes" id="UP000199354">
    <property type="component" value="Unassembled WGS sequence"/>
</dbReference>